<dbReference type="NCBIfam" id="TIGR04211">
    <property type="entry name" value="SH3_and_anchor"/>
    <property type="match status" value="1"/>
</dbReference>
<protein>
    <submittedName>
        <fullName evidence="10">TIGR04211 family SH3 domain-containing protein</fullName>
    </submittedName>
</protein>
<evidence type="ECO:0000313" key="10">
    <source>
        <dbReference type="EMBL" id="PTB86045.1"/>
    </source>
</evidence>
<accession>A0A2T4CWW5</accession>
<feature type="chain" id="PRO_5015605174" evidence="8">
    <location>
        <begin position="24"/>
        <end position="225"/>
    </location>
</feature>
<evidence type="ECO:0000256" key="3">
    <source>
        <dbReference type="ARBA" id="ARBA00022729"/>
    </source>
</evidence>
<dbReference type="InterPro" id="IPR016476">
    <property type="entry name" value="SH3_dom_pro"/>
</dbReference>
<feature type="transmembrane region" description="Helical" evidence="7">
    <location>
        <begin position="193"/>
        <end position="211"/>
    </location>
</feature>
<feature type="signal peptide" evidence="8">
    <location>
        <begin position="1"/>
        <end position="23"/>
    </location>
</feature>
<sequence>MKKIIISLLFVVAPILLPGISAAQTTRYVSDELEITMRNGQGLDFGIRKMLKSGTELAVLENDPSGYSKVRTNDGVEGWVLSRYLVNNPSARDQLAAKEQRIANLELEITGYKEEIEQLSSQTSEADNQNMSLKETAQRLSKELDDLRRTASNAVALENENRQLKERLQQIDHEIQSIVIENNTLKDNDAKNWFLIGAAVLFGGMIIGLILPSLRMRKKSSWGNF</sequence>
<keyword evidence="2 7" id="KW-0812">Transmembrane</keyword>
<evidence type="ECO:0000256" key="1">
    <source>
        <dbReference type="ARBA" id="ARBA00004167"/>
    </source>
</evidence>
<dbReference type="Gene3D" id="1.10.287.1490">
    <property type="match status" value="1"/>
</dbReference>
<gene>
    <name evidence="10" type="ORF">C9940_04005</name>
</gene>
<organism evidence="10">
    <name type="scientific">Pseudidiomarina aestuarii</name>
    <dbReference type="NCBI Taxonomy" id="624146"/>
    <lineage>
        <taxon>Bacteria</taxon>
        <taxon>Pseudomonadati</taxon>
        <taxon>Pseudomonadota</taxon>
        <taxon>Gammaproteobacteria</taxon>
        <taxon>Alteromonadales</taxon>
        <taxon>Idiomarinaceae</taxon>
        <taxon>Pseudidiomarina</taxon>
    </lineage>
</organism>
<dbReference type="Pfam" id="PF08239">
    <property type="entry name" value="SH3_3"/>
    <property type="match status" value="1"/>
</dbReference>
<keyword evidence="5 7" id="KW-0472">Membrane</keyword>
<keyword evidence="6" id="KW-0175">Coiled coil</keyword>
<proteinExistence type="predicted"/>
<dbReference type="GO" id="GO:0016020">
    <property type="term" value="C:membrane"/>
    <property type="evidence" value="ECO:0007669"/>
    <property type="project" value="UniProtKB-SubCell"/>
</dbReference>
<dbReference type="SMART" id="SM00287">
    <property type="entry name" value="SH3b"/>
    <property type="match status" value="1"/>
</dbReference>
<evidence type="ECO:0000256" key="5">
    <source>
        <dbReference type="ARBA" id="ARBA00023136"/>
    </source>
</evidence>
<evidence type="ECO:0000256" key="7">
    <source>
        <dbReference type="SAM" id="Phobius"/>
    </source>
</evidence>
<evidence type="ECO:0000256" key="4">
    <source>
        <dbReference type="ARBA" id="ARBA00022989"/>
    </source>
</evidence>
<evidence type="ECO:0000256" key="8">
    <source>
        <dbReference type="SAM" id="SignalP"/>
    </source>
</evidence>
<reference evidence="10" key="1">
    <citation type="submission" date="2018-03" db="EMBL/GenBank/DDBJ databases">
        <title>Cross-interface Injection: A General Nanoliter Liquid Handling Method Applied to Single Cells Genome Amplification Automated Nanoliter Liquid Handling Applied to Single Cell Multiple Displacement Amplification.</title>
        <authorList>
            <person name="Yun J."/>
            <person name="Xu P."/>
            <person name="Xu J."/>
            <person name="Dai X."/>
            <person name="Wang Y."/>
            <person name="Zheng X."/>
            <person name="Cao C."/>
            <person name="Yi Q."/>
            <person name="Zhu Y."/>
            <person name="Wang L."/>
            <person name="Dong Z."/>
            <person name="Huang Y."/>
            <person name="Huang L."/>
            <person name="Du W."/>
        </authorList>
    </citation>
    <scope>NUCLEOTIDE SEQUENCE [LARGE SCALE GENOMIC DNA]</scope>
    <source>
        <strain evidence="10">Z-D3-2</strain>
    </source>
</reference>
<feature type="domain" description="SH3b" evidence="9">
    <location>
        <begin position="24"/>
        <end position="89"/>
    </location>
</feature>
<dbReference type="PIRSF" id="PIRSF006158">
    <property type="entry name" value="UCP006158_SH3"/>
    <property type="match status" value="1"/>
</dbReference>
<dbReference type="Gene3D" id="2.30.30.40">
    <property type="entry name" value="SH3 Domains"/>
    <property type="match status" value="1"/>
</dbReference>
<keyword evidence="4 7" id="KW-1133">Transmembrane helix</keyword>
<feature type="coiled-coil region" evidence="6">
    <location>
        <begin position="88"/>
        <end position="181"/>
    </location>
</feature>
<evidence type="ECO:0000256" key="2">
    <source>
        <dbReference type="ARBA" id="ARBA00022692"/>
    </source>
</evidence>
<dbReference type="PROSITE" id="PS51781">
    <property type="entry name" value="SH3B"/>
    <property type="match status" value="1"/>
</dbReference>
<name>A0A2T4CWW5_9GAMM</name>
<dbReference type="EMBL" id="PYVN01000045">
    <property type="protein sequence ID" value="PTB86045.1"/>
    <property type="molecule type" value="Genomic_DNA"/>
</dbReference>
<evidence type="ECO:0000259" key="9">
    <source>
        <dbReference type="PROSITE" id="PS51781"/>
    </source>
</evidence>
<comment type="caution">
    <text evidence="10">The sequence shown here is derived from an EMBL/GenBank/DDBJ whole genome shotgun (WGS) entry which is preliminary data.</text>
</comment>
<keyword evidence="3 8" id="KW-0732">Signal</keyword>
<comment type="subcellular location">
    <subcellularLocation>
        <location evidence="1">Membrane</location>
        <topology evidence="1">Single-pass membrane protein</topology>
    </subcellularLocation>
</comment>
<dbReference type="AlphaFoldDB" id="A0A2T4CWW5"/>
<dbReference type="InterPro" id="IPR003646">
    <property type="entry name" value="SH3-like_bac-type"/>
</dbReference>
<evidence type="ECO:0000256" key="6">
    <source>
        <dbReference type="SAM" id="Coils"/>
    </source>
</evidence>